<dbReference type="EMBL" id="BARU01026802">
    <property type="protein sequence ID" value="GAH66990.1"/>
    <property type="molecule type" value="Genomic_DNA"/>
</dbReference>
<dbReference type="PROSITE" id="PS00166">
    <property type="entry name" value="ENOYL_COA_HYDRATASE"/>
    <property type="match status" value="1"/>
</dbReference>
<dbReference type="FunFam" id="3.90.226.10:FF:000009">
    <property type="entry name" value="Carnitinyl-CoA dehydratase"/>
    <property type="match status" value="1"/>
</dbReference>
<evidence type="ECO:0008006" key="4">
    <source>
        <dbReference type="Google" id="ProtNLM"/>
    </source>
</evidence>
<gene>
    <name evidence="3" type="ORF">S03H2_43011</name>
</gene>
<comment type="caution">
    <text evidence="3">The sequence shown here is derived from an EMBL/GenBank/DDBJ whole genome shotgun (WGS) entry which is preliminary data.</text>
</comment>
<evidence type="ECO:0000256" key="1">
    <source>
        <dbReference type="ARBA" id="ARBA00005254"/>
    </source>
</evidence>
<organism evidence="3">
    <name type="scientific">marine sediment metagenome</name>
    <dbReference type="NCBI Taxonomy" id="412755"/>
    <lineage>
        <taxon>unclassified sequences</taxon>
        <taxon>metagenomes</taxon>
        <taxon>ecological metagenomes</taxon>
    </lineage>
</organism>
<dbReference type="PANTHER" id="PTHR11941">
    <property type="entry name" value="ENOYL-COA HYDRATASE-RELATED"/>
    <property type="match status" value="1"/>
</dbReference>
<dbReference type="CDD" id="cd06558">
    <property type="entry name" value="crotonase-like"/>
    <property type="match status" value="1"/>
</dbReference>
<protein>
    <recommendedName>
        <fullName evidence="4">Crotonase</fullName>
    </recommendedName>
</protein>
<dbReference type="PANTHER" id="PTHR11941:SF54">
    <property type="entry name" value="ENOYL-COA HYDRATASE, MITOCHONDRIAL"/>
    <property type="match status" value="1"/>
</dbReference>
<proteinExistence type="inferred from homology"/>
<dbReference type="InterPro" id="IPR029045">
    <property type="entry name" value="ClpP/crotonase-like_dom_sf"/>
</dbReference>
<dbReference type="GO" id="GO:0016829">
    <property type="term" value="F:lyase activity"/>
    <property type="evidence" value="ECO:0007669"/>
    <property type="project" value="UniProtKB-KW"/>
</dbReference>
<dbReference type="Pfam" id="PF00378">
    <property type="entry name" value="ECH_1"/>
    <property type="match status" value="1"/>
</dbReference>
<accession>X1ICM8</accession>
<sequence>MNYKNIVIKEKDGVATITIDRPEALNALNKETLIELSSAIDKLENNKKIKVVILTGNGDKAFIAGADIKQMKGLTPLEAKEFSEIGHNLIFKIEKSRLPFIAAVNGYALGGGCEVMMACDIIIAADNALIGQPEINLGISPGFGGTQRLPRLVGKTKAKEMLLTGNNISAEDAKNIGLVNKVVESN</sequence>
<evidence type="ECO:0000256" key="2">
    <source>
        <dbReference type="ARBA" id="ARBA00023239"/>
    </source>
</evidence>
<dbReference type="GO" id="GO:0006635">
    <property type="term" value="P:fatty acid beta-oxidation"/>
    <property type="evidence" value="ECO:0007669"/>
    <property type="project" value="TreeGrafter"/>
</dbReference>
<keyword evidence="2" id="KW-0456">Lyase</keyword>
<dbReference type="SUPFAM" id="SSF52096">
    <property type="entry name" value="ClpP/crotonase"/>
    <property type="match status" value="1"/>
</dbReference>
<evidence type="ECO:0000313" key="3">
    <source>
        <dbReference type="EMBL" id="GAH66990.1"/>
    </source>
</evidence>
<dbReference type="InterPro" id="IPR018376">
    <property type="entry name" value="Enoyl-CoA_hyd/isom_CS"/>
</dbReference>
<dbReference type="InterPro" id="IPR001753">
    <property type="entry name" value="Enoyl-CoA_hydra/iso"/>
</dbReference>
<comment type="similarity">
    <text evidence="1">Belongs to the enoyl-CoA hydratase/isomerase family.</text>
</comment>
<reference evidence="3" key="1">
    <citation type="journal article" date="2014" name="Front. Microbiol.">
        <title>High frequency of phylogenetically diverse reductive dehalogenase-homologous genes in deep subseafloor sedimentary metagenomes.</title>
        <authorList>
            <person name="Kawai M."/>
            <person name="Futagami T."/>
            <person name="Toyoda A."/>
            <person name="Takaki Y."/>
            <person name="Nishi S."/>
            <person name="Hori S."/>
            <person name="Arai W."/>
            <person name="Tsubouchi T."/>
            <person name="Morono Y."/>
            <person name="Uchiyama I."/>
            <person name="Ito T."/>
            <person name="Fujiyama A."/>
            <person name="Inagaki F."/>
            <person name="Takami H."/>
        </authorList>
    </citation>
    <scope>NUCLEOTIDE SEQUENCE</scope>
    <source>
        <strain evidence="3">Expedition CK06-06</strain>
    </source>
</reference>
<dbReference type="Gene3D" id="3.90.226.10">
    <property type="entry name" value="2-enoyl-CoA Hydratase, Chain A, domain 1"/>
    <property type="match status" value="1"/>
</dbReference>
<dbReference type="AlphaFoldDB" id="X1ICM8"/>
<name>X1ICM8_9ZZZZ</name>
<feature type="non-terminal residue" evidence="3">
    <location>
        <position position="186"/>
    </location>
</feature>